<proteinExistence type="predicted"/>
<accession>A0ABS5EIV0</accession>
<organism evidence="1 2">
    <name type="scientific">Neoroseomonas terrae</name>
    <dbReference type="NCBI Taxonomy" id="424799"/>
    <lineage>
        <taxon>Bacteria</taxon>
        <taxon>Pseudomonadati</taxon>
        <taxon>Pseudomonadota</taxon>
        <taxon>Alphaproteobacteria</taxon>
        <taxon>Acetobacterales</taxon>
        <taxon>Acetobacteraceae</taxon>
        <taxon>Neoroseomonas</taxon>
    </lineage>
</organism>
<dbReference type="Proteomes" id="UP000698752">
    <property type="component" value="Unassembled WGS sequence"/>
</dbReference>
<reference evidence="2" key="1">
    <citation type="journal article" date="2021" name="Syst. Appl. Microbiol.">
        <title>Roseomonas hellenica sp. nov., isolated from roots of wild-growing Alkanna tinctoria.</title>
        <authorList>
            <person name="Rat A."/>
            <person name="Naranjo H.D."/>
            <person name="Lebbe L."/>
            <person name="Cnockaert M."/>
            <person name="Krigas N."/>
            <person name="Grigoriadou K."/>
            <person name="Maloupa E."/>
            <person name="Willems A."/>
        </authorList>
    </citation>
    <scope>NUCLEOTIDE SEQUENCE [LARGE SCALE GENOMIC DNA]</scope>
    <source>
        <strain evidence="2">LMG 31159</strain>
    </source>
</reference>
<comment type="caution">
    <text evidence="1">The sequence shown here is derived from an EMBL/GenBank/DDBJ whole genome shotgun (WGS) entry which is preliminary data.</text>
</comment>
<protein>
    <submittedName>
        <fullName evidence="1">Uncharacterized protein</fullName>
    </submittedName>
</protein>
<evidence type="ECO:0000313" key="2">
    <source>
        <dbReference type="Proteomes" id="UP000698752"/>
    </source>
</evidence>
<evidence type="ECO:0000313" key="1">
    <source>
        <dbReference type="EMBL" id="MBR0650958.1"/>
    </source>
</evidence>
<dbReference type="RefSeq" id="WP_211869630.1">
    <property type="nucleotide sequence ID" value="NZ_JAAEDI010000015.1"/>
</dbReference>
<name>A0ABS5EIV0_9PROT</name>
<dbReference type="EMBL" id="JAAEDI010000015">
    <property type="protein sequence ID" value="MBR0650958.1"/>
    <property type="molecule type" value="Genomic_DNA"/>
</dbReference>
<gene>
    <name evidence="1" type="ORF">GXW78_14895</name>
</gene>
<keyword evidence="2" id="KW-1185">Reference proteome</keyword>
<sequence length="104" mass="11654">MEVRLVPGEAAQLIEPTDLRRFSVTVAGTPEALPVLAEGLRGIVDFEGSEHAWVSVAWLLEASNRADWADWRYEFANMMKYAESKGWTRSDPDAIRGHVVWVPA</sequence>